<reference evidence="3" key="1">
    <citation type="submission" date="2016-03" db="EMBL/GenBank/DDBJ databases">
        <authorList>
            <person name="Guldener U."/>
        </authorList>
    </citation>
    <scope>NUCLEOTIDE SEQUENCE [LARGE SCALE GENOMIC DNA]</scope>
</reference>
<dbReference type="AlphaFoldDB" id="A0A1E1M1R9"/>
<evidence type="ECO:0000256" key="1">
    <source>
        <dbReference type="SAM" id="MobiDB-lite"/>
    </source>
</evidence>
<keyword evidence="3" id="KW-1185">Reference proteome</keyword>
<protein>
    <submittedName>
        <fullName evidence="2">Uncharacterized protein</fullName>
    </submittedName>
</protein>
<accession>A0A1E1M1R9</accession>
<evidence type="ECO:0000313" key="3">
    <source>
        <dbReference type="Proteomes" id="UP000177625"/>
    </source>
</evidence>
<feature type="compositionally biased region" description="Low complexity" evidence="1">
    <location>
        <begin position="1"/>
        <end position="15"/>
    </location>
</feature>
<proteinExistence type="predicted"/>
<dbReference type="EMBL" id="FJVC01000115">
    <property type="protein sequence ID" value="CZT43063.1"/>
    <property type="molecule type" value="Genomic_DNA"/>
</dbReference>
<feature type="region of interest" description="Disordered" evidence="1">
    <location>
        <begin position="1"/>
        <end position="52"/>
    </location>
</feature>
<evidence type="ECO:0000313" key="2">
    <source>
        <dbReference type="EMBL" id="CZT43063.1"/>
    </source>
</evidence>
<name>A0A1E1M1R9_RHYSE</name>
<gene>
    <name evidence="2" type="ORF">RSE6_03043</name>
</gene>
<sequence>MPPTTPTRSCSSPHSPNRKQSKQINLSFQKPFPPFPPSTPAQNSIFSMISSPPPSSPVETVSIRYSRPSSPICPEELTNPFIKLSKPYVINFGRHHGKTLSQVPDSYVWWLQTKIKEGWFRQERYDDLRAALADDDDSASEQIPGPLSADWKPPALESTPSIFHDQVTSAPLWISEDDACRCFKLDRQYLEYLPKVSGGRHGVIGNAHPR</sequence>
<feature type="compositionally biased region" description="Polar residues" evidence="1">
    <location>
        <begin position="40"/>
        <end position="49"/>
    </location>
</feature>
<dbReference type="Proteomes" id="UP000177625">
    <property type="component" value="Unassembled WGS sequence"/>
</dbReference>
<organism evidence="2 3">
    <name type="scientific">Rhynchosporium secalis</name>
    <name type="common">Barley scald fungus</name>
    <dbReference type="NCBI Taxonomy" id="38038"/>
    <lineage>
        <taxon>Eukaryota</taxon>
        <taxon>Fungi</taxon>
        <taxon>Dikarya</taxon>
        <taxon>Ascomycota</taxon>
        <taxon>Pezizomycotina</taxon>
        <taxon>Leotiomycetes</taxon>
        <taxon>Helotiales</taxon>
        <taxon>Ploettnerulaceae</taxon>
        <taxon>Rhynchosporium</taxon>
    </lineage>
</organism>